<evidence type="ECO:0000256" key="1">
    <source>
        <dbReference type="ARBA" id="ARBA00004429"/>
    </source>
</evidence>
<dbReference type="Pfam" id="PF02706">
    <property type="entry name" value="Wzz"/>
    <property type="match status" value="1"/>
</dbReference>
<evidence type="ECO:0000256" key="15">
    <source>
        <dbReference type="ARBA" id="ARBA00051245"/>
    </source>
</evidence>
<evidence type="ECO:0000256" key="13">
    <source>
        <dbReference type="ARBA" id="ARBA00023136"/>
    </source>
</evidence>
<dbReference type="InterPro" id="IPR032807">
    <property type="entry name" value="GNVR"/>
</dbReference>
<keyword evidence="5" id="KW-1003">Cell membrane</keyword>
<keyword evidence="16" id="KW-0175">Coiled coil</keyword>
<dbReference type="NCBIfam" id="TIGR01007">
    <property type="entry name" value="eps_fam"/>
    <property type="match status" value="1"/>
</dbReference>
<evidence type="ECO:0000256" key="18">
    <source>
        <dbReference type="SAM" id="Phobius"/>
    </source>
</evidence>
<comment type="subcellular location">
    <subcellularLocation>
        <location evidence="1">Cell inner membrane</location>
        <topology evidence="1">Multi-pass membrane protein</topology>
    </subcellularLocation>
</comment>
<evidence type="ECO:0000256" key="3">
    <source>
        <dbReference type="ARBA" id="ARBA00008883"/>
    </source>
</evidence>
<evidence type="ECO:0000259" key="21">
    <source>
        <dbReference type="Pfam" id="PF13807"/>
    </source>
</evidence>
<evidence type="ECO:0000256" key="6">
    <source>
        <dbReference type="ARBA" id="ARBA00022519"/>
    </source>
</evidence>
<name>A0ABU5LSU9_9SPHN</name>
<keyword evidence="14" id="KW-0829">Tyrosine-protein kinase</keyword>
<dbReference type="Gene3D" id="3.40.50.300">
    <property type="entry name" value="P-loop containing nucleotide triphosphate hydrolases"/>
    <property type="match status" value="1"/>
</dbReference>
<evidence type="ECO:0000256" key="7">
    <source>
        <dbReference type="ARBA" id="ARBA00022679"/>
    </source>
</evidence>
<comment type="caution">
    <text evidence="22">The sequence shown here is derived from an EMBL/GenBank/DDBJ whole genome shotgun (WGS) entry which is preliminary data.</text>
</comment>
<dbReference type="InterPro" id="IPR025669">
    <property type="entry name" value="AAA_dom"/>
</dbReference>
<keyword evidence="11" id="KW-0067">ATP-binding</keyword>
<comment type="similarity">
    <text evidence="2">Belongs to the CpsD/CapB family.</text>
</comment>
<evidence type="ECO:0000256" key="2">
    <source>
        <dbReference type="ARBA" id="ARBA00007316"/>
    </source>
</evidence>
<keyword evidence="10" id="KW-0418">Kinase</keyword>
<evidence type="ECO:0000256" key="12">
    <source>
        <dbReference type="ARBA" id="ARBA00022989"/>
    </source>
</evidence>
<organism evidence="22 23">
    <name type="scientific">Sphingomonas sanguinis</name>
    <dbReference type="NCBI Taxonomy" id="33051"/>
    <lineage>
        <taxon>Bacteria</taxon>
        <taxon>Pseudomonadati</taxon>
        <taxon>Pseudomonadota</taxon>
        <taxon>Alphaproteobacteria</taxon>
        <taxon>Sphingomonadales</taxon>
        <taxon>Sphingomonadaceae</taxon>
        <taxon>Sphingomonas</taxon>
    </lineage>
</organism>
<evidence type="ECO:0000259" key="19">
    <source>
        <dbReference type="Pfam" id="PF02706"/>
    </source>
</evidence>
<evidence type="ECO:0000313" key="22">
    <source>
        <dbReference type="EMBL" id="MDZ7283010.1"/>
    </source>
</evidence>
<feature type="coiled-coil region" evidence="16">
    <location>
        <begin position="217"/>
        <end position="244"/>
    </location>
</feature>
<dbReference type="InterPro" id="IPR003856">
    <property type="entry name" value="LPS_length_determ_N"/>
</dbReference>
<evidence type="ECO:0000256" key="16">
    <source>
        <dbReference type="SAM" id="Coils"/>
    </source>
</evidence>
<dbReference type="EMBL" id="JAOBTW010000014">
    <property type="protein sequence ID" value="MDZ7283010.1"/>
    <property type="molecule type" value="Genomic_DNA"/>
</dbReference>
<keyword evidence="23" id="KW-1185">Reference proteome</keyword>
<dbReference type="SUPFAM" id="SSF52540">
    <property type="entry name" value="P-loop containing nucleoside triphosphate hydrolases"/>
    <property type="match status" value="1"/>
</dbReference>
<feature type="region of interest" description="Disordered" evidence="17">
    <location>
        <begin position="1"/>
        <end position="23"/>
    </location>
</feature>
<dbReference type="InterPro" id="IPR050445">
    <property type="entry name" value="Bact_polysacc_biosynth/exp"/>
</dbReference>
<evidence type="ECO:0000256" key="10">
    <source>
        <dbReference type="ARBA" id="ARBA00022777"/>
    </source>
</evidence>
<evidence type="ECO:0000256" key="14">
    <source>
        <dbReference type="ARBA" id="ARBA00023137"/>
    </source>
</evidence>
<evidence type="ECO:0000313" key="23">
    <source>
        <dbReference type="Proteomes" id="UP001292182"/>
    </source>
</evidence>
<reference evidence="23" key="1">
    <citation type="submission" date="2023-07" db="EMBL/GenBank/DDBJ databases">
        <title>Whole genome sequence analysis of rice epiphytic Sphingomonas sanguinis OsEp_Plm_15B2.</title>
        <authorList>
            <person name="Sahu K.P."/>
            <person name="Asharani P."/>
            <person name="Reddy B."/>
            <person name="Kumar A."/>
        </authorList>
    </citation>
    <scope>NUCLEOTIDE SEQUENCE [LARGE SCALE GENOMIC DNA]</scope>
    <source>
        <strain evidence="23">OsEp_Plm_15B2</strain>
    </source>
</reference>
<dbReference type="EC" id="2.7.10.2" evidence="4"/>
<dbReference type="InterPro" id="IPR005702">
    <property type="entry name" value="Wzc-like_C"/>
</dbReference>
<comment type="catalytic activity">
    <reaction evidence="15">
        <text>L-tyrosyl-[protein] + ATP = O-phospho-L-tyrosyl-[protein] + ADP + H(+)</text>
        <dbReference type="Rhea" id="RHEA:10596"/>
        <dbReference type="Rhea" id="RHEA-COMP:10136"/>
        <dbReference type="Rhea" id="RHEA-COMP:20101"/>
        <dbReference type="ChEBI" id="CHEBI:15378"/>
        <dbReference type="ChEBI" id="CHEBI:30616"/>
        <dbReference type="ChEBI" id="CHEBI:46858"/>
        <dbReference type="ChEBI" id="CHEBI:61978"/>
        <dbReference type="ChEBI" id="CHEBI:456216"/>
        <dbReference type="EC" id="2.7.10.2"/>
    </reaction>
</comment>
<evidence type="ECO:0000256" key="4">
    <source>
        <dbReference type="ARBA" id="ARBA00011903"/>
    </source>
</evidence>
<dbReference type="CDD" id="cd05387">
    <property type="entry name" value="BY-kinase"/>
    <property type="match status" value="1"/>
</dbReference>
<proteinExistence type="inferred from homology"/>
<dbReference type="Pfam" id="PF13807">
    <property type="entry name" value="GNVR"/>
    <property type="match status" value="1"/>
</dbReference>
<dbReference type="GO" id="GO:0004715">
    <property type="term" value="F:non-membrane spanning protein tyrosine kinase activity"/>
    <property type="evidence" value="ECO:0007669"/>
    <property type="project" value="UniProtKB-EC"/>
</dbReference>
<keyword evidence="8 18" id="KW-0812">Transmembrane</keyword>
<keyword evidence="9" id="KW-0547">Nucleotide-binding</keyword>
<dbReference type="Pfam" id="PF13614">
    <property type="entry name" value="AAA_31"/>
    <property type="match status" value="1"/>
</dbReference>
<keyword evidence="13 18" id="KW-0472">Membrane</keyword>
<protein>
    <recommendedName>
        <fullName evidence="4">non-specific protein-tyrosine kinase</fullName>
        <ecNumber evidence="4">2.7.10.2</ecNumber>
    </recommendedName>
</protein>
<sequence>MNEMTAVPLARGPHKDESLPPAAVGRPTEWRTIDLRAVWSAVYRNRLLVIATVLSFLAIGILITFLSTPIYQATAKVQIDLQQAKILEGNDVEPSAAMQDGERYLQTQLDIIKSRALARQVAEDLHLFRNTEFLTKMHIAPSEKPQGVYSIQQTQREQVIDALQRNLSVKLPVDSTVANITFESPDRQLSAQVANSFADNFIISNLQRKYNTTAYARRFLDQQLQQTRQRLEESERAIIDYARSARLIDASSGQDGAGQASGPRSLTTSSLVQLNQNYGQALAARIAAEQKWREVSSTPLMSLPEVLASPAIQSLVQERARIQAQYNQNAGRYQPEYPVQQQAAAQIAALTKQIDRLAGSIRDGVRQQYEIARRQEEGLQQQMTGLKDSTLAEQDRSVRYNILRRDVDTNRTLYDGLLQRFKEVSAASRIASNNISVVDRADPPIGPVSPRPLLNVALALIVGLTVGIGFVMLREHFDDAVRSAEDVERMLGTSMIGLVPVLKGDLDPQVELRNKKSELSEAYSALRGSLLLATPAGAPPSLLITSSGPAEGKSTSSYAIAMSFAQIGRRVVLVDGDMRKPAQHRNIGVENKLGLANILASQSTVEQVLVTTEEPNLTFIPAGPVPINPAELIVGPGMTALLDVLKSQYDIVIVDGPPVLGLADAPALASQIDGTLFVIEANRAHSRQANTALGRLRAANGRIVGALLTKFDAKAIGYSTDYGYSYTYGQSGK</sequence>
<feature type="domain" description="Polysaccharide chain length determinant N-terminal" evidence="19">
    <location>
        <begin position="32"/>
        <end position="125"/>
    </location>
</feature>
<dbReference type="PANTHER" id="PTHR32309:SF13">
    <property type="entry name" value="FERRIC ENTEROBACTIN TRANSPORT PROTEIN FEPE"/>
    <property type="match status" value="1"/>
</dbReference>
<evidence type="ECO:0000256" key="17">
    <source>
        <dbReference type="SAM" id="MobiDB-lite"/>
    </source>
</evidence>
<evidence type="ECO:0000259" key="20">
    <source>
        <dbReference type="Pfam" id="PF13614"/>
    </source>
</evidence>
<gene>
    <name evidence="22" type="ORF">N4G62_13335</name>
</gene>
<evidence type="ECO:0000256" key="11">
    <source>
        <dbReference type="ARBA" id="ARBA00022840"/>
    </source>
</evidence>
<evidence type="ECO:0000256" key="5">
    <source>
        <dbReference type="ARBA" id="ARBA00022475"/>
    </source>
</evidence>
<dbReference type="Proteomes" id="UP001292182">
    <property type="component" value="Unassembled WGS sequence"/>
</dbReference>
<evidence type="ECO:0000256" key="8">
    <source>
        <dbReference type="ARBA" id="ARBA00022692"/>
    </source>
</evidence>
<keyword evidence="6" id="KW-0997">Cell inner membrane</keyword>
<keyword evidence="7 22" id="KW-0808">Transferase</keyword>
<dbReference type="RefSeq" id="WP_322539815.1">
    <property type="nucleotide sequence ID" value="NZ_JAOBTW010000014.1"/>
</dbReference>
<dbReference type="PANTHER" id="PTHR32309">
    <property type="entry name" value="TYROSINE-PROTEIN KINASE"/>
    <property type="match status" value="1"/>
</dbReference>
<feature type="domain" description="AAA" evidence="20">
    <location>
        <begin position="552"/>
        <end position="670"/>
    </location>
</feature>
<evidence type="ECO:0000256" key="9">
    <source>
        <dbReference type="ARBA" id="ARBA00022741"/>
    </source>
</evidence>
<feature type="transmembrane region" description="Helical" evidence="18">
    <location>
        <begin position="47"/>
        <end position="66"/>
    </location>
</feature>
<keyword evidence="12 18" id="KW-1133">Transmembrane helix</keyword>
<accession>A0ABU5LSU9</accession>
<dbReference type="InterPro" id="IPR027417">
    <property type="entry name" value="P-loop_NTPase"/>
</dbReference>
<comment type="similarity">
    <text evidence="3">Belongs to the etk/wzc family.</text>
</comment>
<feature type="domain" description="Tyrosine-protein kinase G-rich" evidence="21">
    <location>
        <begin position="403"/>
        <end position="475"/>
    </location>
</feature>